<keyword evidence="1" id="KW-0812">Transmembrane</keyword>
<protein>
    <submittedName>
        <fullName evidence="2">Uncharacterized protein</fullName>
    </submittedName>
</protein>
<dbReference type="Proteomes" id="UP000183894">
    <property type="component" value="Unassembled WGS sequence"/>
</dbReference>
<accession>A0A1H7U6B0</accession>
<organism evidence="2 3">
    <name type="scientific">Haloferax larsenii</name>
    <dbReference type="NCBI Taxonomy" id="302484"/>
    <lineage>
        <taxon>Archaea</taxon>
        <taxon>Methanobacteriati</taxon>
        <taxon>Methanobacteriota</taxon>
        <taxon>Stenosarchaea group</taxon>
        <taxon>Halobacteria</taxon>
        <taxon>Halobacteriales</taxon>
        <taxon>Haloferacaceae</taxon>
        <taxon>Haloferax</taxon>
    </lineage>
</organism>
<dbReference type="RefSeq" id="WP_074796282.1">
    <property type="nucleotide sequence ID" value="NZ_FOAD01000011.1"/>
</dbReference>
<dbReference type="AlphaFoldDB" id="A0A1H7U6B0"/>
<evidence type="ECO:0000313" key="2">
    <source>
        <dbReference type="EMBL" id="SEL91797.1"/>
    </source>
</evidence>
<evidence type="ECO:0000256" key="1">
    <source>
        <dbReference type="SAM" id="Phobius"/>
    </source>
</evidence>
<proteinExistence type="predicted"/>
<evidence type="ECO:0000313" key="3">
    <source>
        <dbReference type="Proteomes" id="UP000183894"/>
    </source>
</evidence>
<gene>
    <name evidence="2" type="ORF">SAMN04488691_11162</name>
</gene>
<reference evidence="2 3" key="1">
    <citation type="submission" date="2016-10" db="EMBL/GenBank/DDBJ databases">
        <authorList>
            <person name="de Groot N.N."/>
        </authorList>
    </citation>
    <scope>NUCLEOTIDE SEQUENCE [LARGE SCALE GENOMIC DNA]</scope>
    <source>
        <strain evidence="2 3">CDM_5</strain>
    </source>
</reference>
<keyword evidence="1" id="KW-0472">Membrane</keyword>
<sequence>MASDFDMVRSGHTRRLAVFAVSVVACVALGAAIGSVVGYATEWTATGAIFGIALSLFTEQR</sequence>
<dbReference type="EMBL" id="FOAD01000011">
    <property type="protein sequence ID" value="SEL91797.1"/>
    <property type="molecule type" value="Genomic_DNA"/>
</dbReference>
<keyword evidence="1" id="KW-1133">Transmembrane helix</keyword>
<name>A0A1H7U6B0_HALLR</name>
<dbReference type="OrthoDB" id="290383at2157"/>
<feature type="transmembrane region" description="Helical" evidence="1">
    <location>
        <begin position="16"/>
        <end position="37"/>
    </location>
</feature>